<evidence type="ECO:0000256" key="3">
    <source>
        <dbReference type="ARBA" id="ARBA00048782"/>
    </source>
</evidence>
<dbReference type="PANTHER" id="PTHR43774:SF1">
    <property type="entry name" value="PEPTIDE METHIONINE SULFOXIDE REDUCTASE MSRA 2"/>
    <property type="match status" value="1"/>
</dbReference>
<evidence type="ECO:0000256" key="1">
    <source>
        <dbReference type="ARBA" id="ARBA00023002"/>
    </source>
</evidence>
<evidence type="ECO:0000256" key="2">
    <source>
        <dbReference type="ARBA" id="ARBA00047806"/>
    </source>
</evidence>
<evidence type="ECO:0000259" key="5">
    <source>
        <dbReference type="Pfam" id="PF01625"/>
    </source>
</evidence>
<name>A0A916SHA5_9BURK</name>
<protein>
    <recommendedName>
        <fullName evidence="4">Peptide methionine sulfoxide reductase MsrA</fullName>
        <shortName evidence="4">Protein-methionine-S-oxide reductase</shortName>
        <ecNumber evidence="4">1.8.4.11</ecNumber>
    </recommendedName>
    <alternativeName>
        <fullName evidence="4">Peptide-methionine (S)-S-oxide reductase</fullName>
        <shortName evidence="4">Peptide Met(O) reductase</shortName>
    </alternativeName>
</protein>
<comment type="similarity">
    <text evidence="4">Belongs to the MsrA Met sulfoxide reductase family.</text>
</comment>
<dbReference type="InterPro" id="IPR002569">
    <property type="entry name" value="Met_Sox_Rdtase_MsrA_dom"/>
</dbReference>
<dbReference type="Pfam" id="PF01625">
    <property type="entry name" value="PMSR"/>
    <property type="match status" value="1"/>
</dbReference>
<evidence type="ECO:0000313" key="6">
    <source>
        <dbReference type="EMBL" id="GGA97466.1"/>
    </source>
</evidence>
<dbReference type="PANTHER" id="PTHR43774">
    <property type="entry name" value="PEPTIDE METHIONINE SULFOXIDE REDUCTASE"/>
    <property type="match status" value="1"/>
</dbReference>
<dbReference type="SUPFAM" id="SSF55068">
    <property type="entry name" value="Peptide methionine sulfoxide reductase"/>
    <property type="match status" value="1"/>
</dbReference>
<dbReference type="InterPro" id="IPR036509">
    <property type="entry name" value="Met_Sox_Rdtase_MsrA_sf"/>
</dbReference>
<gene>
    <name evidence="4 6" type="primary">msrA</name>
    <name evidence="6" type="ORF">GCM10011496_18190</name>
</gene>
<dbReference type="NCBIfam" id="TIGR00401">
    <property type="entry name" value="msrA"/>
    <property type="match status" value="1"/>
</dbReference>
<keyword evidence="7" id="KW-1185">Reference proteome</keyword>
<reference evidence="6" key="2">
    <citation type="submission" date="2020-09" db="EMBL/GenBank/DDBJ databases">
        <authorList>
            <person name="Sun Q."/>
            <person name="Zhou Y."/>
        </authorList>
    </citation>
    <scope>NUCLEOTIDE SEQUENCE</scope>
    <source>
        <strain evidence="6">CGMCC 1.15322</strain>
    </source>
</reference>
<comment type="caution">
    <text evidence="6">The sequence shown here is derived from an EMBL/GenBank/DDBJ whole genome shotgun (WGS) entry which is preliminary data.</text>
</comment>
<keyword evidence="1 4" id="KW-0560">Oxidoreductase</keyword>
<dbReference type="EC" id="1.8.4.11" evidence="4"/>
<comment type="function">
    <text evidence="4">Has an important function as a repair enzyme for proteins that have been inactivated by oxidation. Catalyzes the reversible oxidation-reduction of methionine sulfoxide in proteins to methionine.</text>
</comment>
<sequence>MEQNTTTEAGGAAPQTITLGGGCFWCTEAVFVQVRGIVDVESGYSNGHVNQPTYEQVCTGTTGHNEVVKLVYDPAQISLRAILEIFYVIHDPTTLNRQGNDSGTQYRSGIYYSTPEQKQVAEDMVSALNRDKLFGKPVVTEVLALSNYSAAEEYHQDFFEKNPNQGYCMAVAGPKVAKFRKTFSEYAKA</sequence>
<organism evidence="6 7">
    <name type="scientific">Polaromonas eurypsychrophila</name>
    <dbReference type="NCBI Taxonomy" id="1614635"/>
    <lineage>
        <taxon>Bacteria</taxon>
        <taxon>Pseudomonadati</taxon>
        <taxon>Pseudomonadota</taxon>
        <taxon>Betaproteobacteria</taxon>
        <taxon>Burkholderiales</taxon>
        <taxon>Comamonadaceae</taxon>
        <taxon>Polaromonas</taxon>
    </lineage>
</organism>
<comment type="catalytic activity">
    <reaction evidence="3 4">
        <text>[thioredoxin]-disulfide + L-methionine + H2O = L-methionine (S)-S-oxide + [thioredoxin]-dithiol</text>
        <dbReference type="Rhea" id="RHEA:19993"/>
        <dbReference type="Rhea" id="RHEA-COMP:10698"/>
        <dbReference type="Rhea" id="RHEA-COMP:10700"/>
        <dbReference type="ChEBI" id="CHEBI:15377"/>
        <dbReference type="ChEBI" id="CHEBI:29950"/>
        <dbReference type="ChEBI" id="CHEBI:50058"/>
        <dbReference type="ChEBI" id="CHEBI:57844"/>
        <dbReference type="ChEBI" id="CHEBI:58772"/>
        <dbReference type="EC" id="1.8.4.11"/>
    </reaction>
</comment>
<evidence type="ECO:0000256" key="4">
    <source>
        <dbReference type="HAMAP-Rule" id="MF_01401"/>
    </source>
</evidence>
<dbReference type="GO" id="GO:0008113">
    <property type="term" value="F:peptide-methionine (S)-S-oxide reductase activity"/>
    <property type="evidence" value="ECO:0007669"/>
    <property type="project" value="UniProtKB-UniRule"/>
</dbReference>
<dbReference type="EMBL" id="BMIG01000005">
    <property type="protein sequence ID" value="GGA97466.1"/>
    <property type="molecule type" value="Genomic_DNA"/>
</dbReference>
<comment type="catalytic activity">
    <reaction evidence="2 4">
        <text>L-methionyl-[protein] + [thioredoxin]-disulfide + H2O = L-methionyl-(S)-S-oxide-[protein] + [thioredoxin]-dithiol</text>
        <dbReference type="Rhea" id="RHEA:14217"/>
        <dbReference type="Rhea" id="RHEA-COMP:10698"/>
        <dbReference type="Rhea" id="RHEA-COMP:10700"/>
        <dbReference type="Rhea" id="RHEA-COMP:12313"/>
        <dbReference type="Rhea" id="RHEA-COMP:12315"/>
        <dbReference type="ChEBI" id="CHEBI:15377"/>
        <dbReference type="ChEBI" id="CHEBI:16044"/>
        <dbReference type="ChEBI" id="CHEBI:29950"/>
        <dbReference type="ChEBI" id="CHEBI:44120"/>
        <dbReference type="ChEBI" id="CHEBI:50058"/>
        <dbReference type="EC" id="1.8.4.11"/>
    </reaction>
</comment>
<reference evidence="6" key="1">
    <citation type="journal article" date="2014" name="Int. J. Syst. Evol. Microbiol.">
        <title>Complete genome sequence of Corynebacterium casei LMG S-19264T (=DSM 44701T), isolated from a smear-ripened cheese.</title>
        <authorList>
            <consortium name="US DOE Joint Genome Institute (JGI-PGF)"/>
            <person name="Walter F."/>
            <person name="Albersmeier A."/>
            <person name="Kalinowski J."/>
            <person name="Ruckert C."/>
        </authorList>
    </citation>
    <scope>NUCLEOTIDE SEQUENCE</scope>
    <source>
        <strain evidence="6">CGMCC 1.15322</strain>
    </source>
</reference>
<evidence type="ECO:0000313" key="7">
    <source>
        <dbReference type="Proteomes" id="UP000620596"/>
    </source>
</evidence>
<dbReference type="Gene3D" id="3.30.1060.10">
    <property type="entry name" value="Peptide methionine sulphoxide reductase MsrA"/>
    <property type="match status" value="1"/>
</dbReference>
<dbReference type="AlphaFoldDB" id="A0A916SHA5"/>
<accession>A0A916SHA5</accession>
<dbReference type="HAMAP" id="MF_01401">
    <property type="entry name" value="MsrA"/>
    <property type="match status" value="1"/>
</dbReference>
<proteinExistence type="inferred from homology"/>
<dbReference type="RefSeq" id="WP_188708051.1">
    <property type="nucleotide sequence ID" value="NZ_BMIG01000005.1"/>
</dbReference>
<feature type="domain" description="Peptide methionine sulphoxide reductase MsrA" evidence="5">
    <location>
        <begin position="16"/>
        <end position="168"/>
    </location>
</feature>
<feature type="active site" evidence="4">
    <location>
        <position position="23"/>
    </location>
</feature>
<dbReference type="Proteomes" id="UP000620596">
    <property type="component" value="Unassembled WGS sequence"/>
</dbReference>